<name>A0A2T6KD59_9RHOB</name>
<proteinExistence type="predicted"/>
<evidence type="ECO:0000313" key="1">
    <source>
        <dbReference type="EMBL" id="PUB12838.1"/>
    </source>
</evidence>
<evidence type="ECO:0008006" key="3">
    <source>
        <dbReference type="Google" id="ProtNLM"/>
    </source>
</evidence>
<dbReference type="SUPFAM" id="SSF52402">
    <property type="entry name" value="Adenine nucleotide alpha hydrolases-like"/>
    <property type="match status" value="1"/>
</dbReference>
<accession>A0A2T6KD59</accession>
<evidence type="ECO:0000313" key="2">
    <source>
        <dbReference type="Proteomes" id="UP000244523"/>
    </source>
</evidence>
<dbReference type="AlphaFoldDB" id="A0A2T6KD59"/>
<comment type="caution">
    <text evidence="1">The sequence shown here is derived from an EMBL/GenBank/DDBJ whole genome shotgun (WGS) entry which is preliminary data.</text>
</comment>
<dbReference type="Proteomes" id="UP000244523">
    <property type="component" value="Unassembled WGS sequence"/>
</dbReference>
<organism evidence="1 2">
    <name type="scientific">Yoonia sediminilitoris</name>
    <dbReference type="NCBI Taxonomy" id="1286148"/>
    <lineage>
        <taxon>Bacteria</taxon>
        <taxon>Pseudomonadati</taxon>
        <taxon>Pseudomonadota</taxon>
        <taxon>Alphaproteobacteria</taxon>
        <taxon>Rhodobacterales</taxon>
        <taxon>Paracoccaceae</taxon>
        <taxon>Yoonia</taxon>
    </lineage>
</organism>
<dbReference type="EMBL" id="QBUD01000009">
    <property type="protein sequence ID" value="PUB12838.1"/>
    <property type="molecule type" value="Genomic_DNA"/>
</dbReference>
<gene>
    <name evidence="1" type="ORF">C8N45_109149</name>
</gene>
<reference evidence="1 2" key="1">
    <citation type="submission" date="2018-04" db="EMBL/GenBank/DDBJ databases">
        <title>Genomic Encyclopedia of Archaeal and Bacterial Type Strains, Phase II (KMG-II): from individual species to whole genera.</title>
        <authorList>
            <person name="Goeker M."/>
        </authorList>
    </citation>
    <scope>NUCLEOTIDE SEQUENCE [LARGE SCALE GENOMIC DNA]</scope>
    <source>
        <strain evidence="1 2">DSM 29955</strain>
    </source>
</reference>
<protein>
    <recommendedName>
        <fullName evidence="3">Asparagine synthase (Glutamine-hydrolysing)</fullName>
    </recommendedName>
</protein>
<keyword evidence="2" id="KW-1185">Reference proteome</keyword>
<sequence length="530" mass="59110">MAETLCSDRNVSFAQTFRYQYIVSPDKLDLPGFTSVQCGSQWVASGAALRRVMLTDCAGNSFGVCLGVAVDHDGNLPEEALQQGFDSRSPEARDALEECLARLSGRYALIVELGGITYFYCDPVGMIGAVYAPETRRIAASTFLCIDRPVEWNPLYDRAEIEVGEGSYGLSHTCDAHVFRLNANHRMALDKFETTRFWPKPTDKFTAETNDYDAIFDEMIDAGRKIMTRMTSLGPTSLPLSGGNDSRILMSLATAPCLQDVTQIFSHINTYANRRDAHVAASLCAAKGVPFEVHDRKILSAPRYVRRLAARRYQVASGALAAVPKEIDNGLFLHVKEDSIVMRGHQTNIMRGQYLVTANPEEWRKPRWQIRMMSLVGNGKFNAEVAQRFHADFKKHYDDLPANALERSADFIFFETLVPAALGVLFPGQDHAFYLSPFNSRRLVQLSMQPDTEYRLTNAPTTDFLLRADHELAVLPFAYELPADLNETPEAFEKRKQRVAQGLARFEGLFGQPAPIDVNEIAPLATSTEA</sequence>